<keyword evidence="2" id="KW-1185">Reference proteome</keyword>
<dbReference type="InterPro" id="IPR014347">
    <property type="entry name" value="Tautomerase/MIF_sf"/>
</dbReference>
<gene>
    <name evidence="1" type="ORF">CAG99_18490</name>
</gene>
<dbReference type="EMBL" id="CP021121">
    <property type="protein sequence ID" value="ARQ70567.1"/>
    <property type="molecule type" value="Genomic_DNA"/>
</dbReference>
<evidence type="ECO:0000313" key="1">
    <source>
        <dbReference type="EMBL" id="ARQ70567.1"/>
    </source>
</evidence>
<dbReference type="Gene3D" id="3.30.429.10">
    <property type="entry name" value="Macrophage Migration Inhibitory Factor"/>
    <property type="match status" value="2"/>
</dbReference>
<dbReference type="AlphaFoldDB" id="A0A1W7D0T3"/>
<accession>A0A1W7D0T3</accession>
<protein>
    <recommendedName>
        <fullName evidence="3">4-oxalocrotonate tautomerase domain-containing protein</fullName>
    </recommendedName>
</protein>
<sequence>MPHCTVTLAEELLDGTVEERLVGALTDAVVSVYGDWARPLVVIALNGVPTARFAVGGRLGTAPGPAVHLHSRAGLFEQVPDAASRLAAALTDALVLALGEHVRPDAAVTLTGVPDDRSAVGGELFAARR</sequence>
<dbReference type="Proteomes" id="UP000194218">
    <property type="component" value="Chromosome"/>
</dbReference>
<organism evidence="1 2">
    <name type="scientific">Streptomyces marincola</name>
    <dbReference type="NCBI Taxonomy" id="2878388"/>
    <lineage>
        <taxon>Bacteria</taxon>
        <taxon>Bacillati</taxon>
        <taxon>Actinomycetota</taxon>
        <taxon>Actinomycetes</taxon>
        <taxon>Kitasatosporales</taxon>
        <taxon>Streptomycetaceae</taxon>
        <taxon>Streptomyces</taxon>
    </lineage>
</organism>
<dbReference type="RefSeq" id="WP_086160416.1">
    <property type="nucleotide sequence ID" value="NZ_CP021121.1"/>
</dbReference>
<name>A0A1W7D0T3_9ACTN</name>
<reference evidence="1 2" key="1">
    <citation type="submission" date="2017-05" db="EMBL/GenBank/DDBJ databases">
        <title>Complete genome sequence of Streptomyces sp. SCSIO 03032 revealed the diverse biosynthetic pathways for its bioactive secondary metabolites.</title>
        <authorList>
            <person name="Ma L."/>
            <person name="Zhu Y."/>
            <person name="Zhang W."/>
            <person name="Zhang G."/>
            <person name="Tian X."/>
            <person name="Zhang S."/>
            <person name="Zhang C."/>
        </authorList>
    </citation>
    <scope>NUCLEOTIDE SEQUENCE [LARGE SCALE GENOMIC DNA]</scope>
    <source>
        <strain evidence="1 2">SCSIO 03032</strain>
    </source>
</reference>
<dbReference type="OrthoDB" id="4990855at2"/>
<proteinExistence type="predicted"/>
<dbReference type="KEGG" id="smao:CAG99_18490"/>
<dbReference type="SUPFAM" id="SSF55331">
    <property type="entry name" value="Tautomerase/MIF"/>
    <property type="match status" value="1"/>
</dbReference>
<evidence type="ECO:0000313" key="2">
    <source>
        <dbReference type="Proteomes" id="UP000194218"/>
    </source>
</evidence>
<evidence type="ECO:0008006" key="3">
    <source>
        <dbReference type="Google" id="ProtNLM"/>
    </source>
</evidence>